<dbReference type="InterPro" id="IPR010137">
    <property type="entry name" value="Lipid_A_LpxA"/>
</dbReference>
<dbReference type="STRING" id="1841610.A6X21_11950"/>
<evidence type="ECO:0000256" key="5">
    <source>
        <dbReference type="ARBA" id="ARBA00023315"/>
    </source>
</evidence>
<comment type="caution">
    <text evidence="8">The sequence shown here is derived from an EMBL/GenBank/DDBJ whole genome shotgun (WGS) entry which is preliminary data.</text>
</comment>
<evidence type="ECO:0000256" key="4">
    <source>
        <dbReference type="ARBA" id="ARBA00023098"/>
    </source>
</evidence>
<dbReference type="AlphaFoldDB" id="A0A1C3E5E9"/>
<dbReference type="GO" id="GO:0016020">
    <property type="term" value="C:membrane"/>
    <property type="evidence" value="ECO:0007669"/>
    <property type="project" value="GOC"/>
</dbReference>
<dbReference type="PIRSF" id="PIRSF000456">
    <property type="entry name" value="UDP-GlcNAc_acltr"/>
    <property type="match status" value="1"/>
</dbReference>
<keyword evidence="3 8" id="KW-0808">Transferase</keyword>
<evidence type="ECO:0000313" key="9">
    <source>
        <dbReference type="Proteomes" id="UP000094828"/>
    </source>
</evidence>
<dbReference type="PANTHER" id="PTHR43480:SF1">
    <property type="entry name" value="ACYL-[ACYL-CARRIER-PROTEIN]--UDP-N-ACETYLGLUCOSAMINE O-ACYLTRANSFERASE, MITOCHONDRIAL-RELATED"/>
    <property type="match status" value="1"/>
</dbReference>
<evidence type="ECO:0000256" key="6">
    <source>
        <dbReference type="SAM" id="MobiDB-lite"/>
    </source>
</evidence>
<dbReference type="InterPro" id="IPR029098">
    <property type="entry name" value="Acetyltransf_C"/>
</dbReference>
<dbReference type="NCBIfam" id="TIGR01852">
    <property type="entry name" value="lipid_A_lpxA"/>
    <property type="match status" value="1"/>
</dbReference>
<protein>
    <submittedName>
        <fullName evidence="8">Acyl-[acyl-carrier-protein]--UDP-N-acetylglucosamine O-acyltransferase</fullName>
    </submittedName>
</protein>
<feature type="domain" description="UDP N-acetylglucosamine O-acyltransferase C-terminal" evidence="7">
    <location>
        <begin position="177"/>
        <end position="259"/>
    </location>
</feature>
<dbReference type="GO" id="GO:0009245">
    <property type="term" value="P:lipid A biosynthetic process"/>
    <property type="evidence" value="ECO:0007669"/>
    <property type="project" value="UniProtKB-KW"/>
</dbReference>
<gene>
    <name evidence="8" type="ORF">A6X21_11950</name>
</gene>
<dbReference type="Pfam" id="PF13720">
    <property type="entry name" value="Acetyltransf_11"/>
    <property type="match status" value="1"/>
</dbReference>
<accession>A0A1C3E5E9</accession>
<keyword evidence="4" id="KW-0443">Lipid metabolism</keyword>
<keyword evidence="9" id="KW-1185">Reference proteome</keyword>
<dbReference type="InterPro" id="IPR011004">
    <property type="entry name" value="Trimer_LpxA-like_sf"/>
</dbReference>
<reference evidence="8 9" key="1">
    <citation type="submission" date="2016-05" db="EMBL/GenBank/DDBJ databases">
        <title>Genomic and physiological characterization of Planctopirus sp. isolated from fresh water lake.</title>
        <authorList>
            <person name="Subhash Y."/>
            <person name="Ramana C."/>
        </authorList>
    </citation>
    <scope>NUCLEOTIDE SEQUENCE [LARGE SCALE GENOMIC DNA]</scope>
    <source>
        <strain evidence="8 9">JC280</strain>
    </source>
</reference>
<name>A0A1C3E5E9_9PLAN</name>
<evidence type="ECO:0000256" key="1">
    <source>
        <dbReference type="ARBA" id="ARBA00022516"/>
    </source>
</evidence>
<evidence type="ECO:0000256" key="3">
    <source>
        <dbReference type="ARBA" id="ARBA00022679"/>
    </source>
</evidence>
<keyword evidence="1" id="KW-0444">Lipid biosynthesis</keyword>
<organism evidence="8 9">
    <name type="scientific">Planctopirus hydrillae</name>
    <dbReference type="NCBI Taxonomy" id="1841610"/>
    <lineage>
        <taxon>Bacteria</taxon>
        <taxon>Pseudomonadati</taxon>
        <taxon>Planctomycetota</taxon>
        <taxon>Planctomycetia</taxon>
        <taxon>Planctomycetales</taxon>
        <taxon>Planctomycetaceae</taxon>
        <taxon>Planctopirus</taxon>
    </lineage>
</organism>
<feature type="region of interest" description="Disordered" evidence="6">
    <location>
        <begin position="260"/>
        <end position="282"/>
    </location>
</feature>
<dbReference type="Proteomes" id="UP000094828">
    <property type="component" value="Unassembled WGS sequence"/>
</dbReference>
<dbReference type="Gene3D" id="2.160.10.10">
    <property type="entry name" value="Hexapeptide repeat proteins"/>
    <property type="match status" value="1"/>
</dbReference>
<sequence length="282" mass="30873">MASRISPLAQIDPHARIGDNVHIGPFCVIGPHVTLGSGCQLDSHVTITGHTIIGQRNRMHPFVALGGEPQDLGYSGAPTYLDIGDDNTFREGVTVHRGAEKEDYITRIGSHNYLMANSHVGHNCYVHNHIILANGSLLAGHVHVYDHAFVSGNSVVHQFASIGTHAFLSGGCRAPTDIPPYMISAGSDEPKIVSVNLIGLKRRGLPDSTINIIRQAHRLLFREHKPLDEARHTLLAACDDVIPWELTNLLDFLEQQRQGKQGRAREAVRSRPANPHPLRRAA</sequence>
<dbReference type="CDD" id="cd03351">
    <property type="entry name" value="LbH_UDP-GlcNAc_AT"/>
    <property type="match status" value="1"/>
</dbReference>
<evidence type="ECO:0000256" key="2">
    <source>
        <dbReference type="ARBA" id="ARBA00022556"/>
    </source>
</evidence>
<keyword evidence="2" id="KW-0441">Lipid A biosynthesis</keyword>
<dbReference type="SUPFAM" id="SSF51161">
    <property type="entry name" value="Trimeric LpxA-like enzymes"/>
    <property type="match status" value="1"/>
</dbReference>
<evidence type="ECO:0000313" key="8">
    <source>
        <dbReference type="EMBL" id="ODA28433.1"/>
    </source>
</evidence>
<dbReference type="Gene3D" id="1.20.1180.10">
    <property type="entry name" value="Udp N-acetylglucosamine O-acyltransferase, C-terminal domain"/>
    <property type="match status" value="1"/>
</dbReference>
<dbReference type="InterPro" id="IPR037157">
    <property type="entry name" value="Acetyltransf_C_sf"/>
</dbReference>
<dbReference type="RefSeq" id="WP_013109193.1">
    <property type="nucleotide sequence ID" value="NZ_LYDR01000152.1"/>
</dbReference>
<dbReference type="OrthoDB" id="9807278at2"/>
<dbReference type="NCBIfam" id="NF003657">
    <property type="entry name" value="PRK05289.1"/>
    <property type="match status" value="1"/>
</dbReference>
<evidence type="ECO:0000259" key="7">
    <source>
        <dbReference type="Pfam" id="PF13720"/>
    </source>
</evidence>
<dbReference type="EMBL" id="LYDR01000152">
    <property type="protein sequence ID" value="ODA28433.1"/>
    <property type="molecule type" value="Genomic_DNA"/>
</dbReference>
<proteinExistence type="predicted"/>
<dbReference type="GO" id="GO:0008780">
    <property type="term" value="F:acyl-[acyl-carrier-protein]-UDP-N-acetylglucosamine O-acyltransferase activity"/>
    <property type="evidence" value="ECO:0007669"/>
    <property type="project" value="InterPro"/>
</dbReference>
<keyword evidence="5 8" id="KW-0012">Acyltransferase</keyword>
<dbReference type="PANTHER" id="PTHR43480">
    <property type="entry name" value="ACYL-[ACYL-CARRIER-PROTEIN]--UDP-N-ACETYLGLUCOSAMINE O-ACYLTRANSFERASE"/>
    <property type="match status" value="1"/>
</dbReference>